<dbReference type="InterPro" id="IPR058031">
    <property type="entry name" value="AAA_lid_NorR"/>
</dbReference>
<evidence type="ECO:0000259" key="16">
    <source>
        <dbReference type="PROSITE" id="PS50110"/>
    </source>
</evidence>
<keyword evidence="18" id="KW-1185">Reference proteome</keyword>
<dbReference type="CDD" id="cd00156">
    <property type="entry name" value="REC"/>
    <property type="match status" value="1"/>
</dbReference>
<reference evidence="17 18" key="1">
    <citation type="submission" date="2019-01" db="EMBL/GenBank/DDBJ databases">
        <title>Lacunisphaera sp. strain TWA-58.</title>
        <authorList>
            <person name="Chen W.-M."/>
        </authorList>
    </citation>
    <scope>NUCLEOTIDE SEQUENCE [LARGE SCALE GENOMIC DNA]</scope>
    <source>
        <strain evidence="17 18">TWA-58</strain>
    </source>
</reference>
<dbReference type="FunFam" id="3.40.50.300:FF:000006">
    <property type="entry name" value="DNA-binding transcriptional regulator NtrC"/>
    <property type="match status" value="1"/>
</dbReference>
<dbReference type="Gene3D" id="1.10.8.60">
    <property type="match status" value="1"/>
</dbReference>
<evidence type="ECO:0000256" key="4">
    <source>
        <dbReference type="ARBA" id="ARBA00022840"/>
    </source>
</evidence>
<dbReference type="Pfam" id="PF00158">
    <property type="entry name" value="Sigma54_activat"/>
    <property type="match status" value="1"/>
</dbReference>
<dbReference type="FunFam" id="3.40.50.2300:FF:000018">
    <property type="entry name" value="DNA-binding transcriptional regulator NtrC"/>
    <property type="match status" value="1"/>
</dbReference>
<dbReference type="InterPro" id="IPR001789">
    <property type="entry name" value="Sig_transdc_resp-reg_receiver"/>
</dbReference>
<evidence type="ECO:0000256" key="5">
    <source>
        <dbReference type="ARBA" id="ARBA00023012"/>
    </source>
</evidence>
<evidence type="ECO:0000259" key="15">
    <source>
        <dbReference type="PROSITE" id="PS50045"/>
    </source>
</evidence>
<keyword evidence="7" id="KW-0238">DNA-binding</keyword>
<keyword evidence="4" id="KW-0067">ATP-binding</keyword>
<dbReference type="PANTHER" id="PTHR32071:SF95">
    <property type="entry name" value="DNA-BINDING TRANSCRIPTIONAL REGULATOR NTRC"/>
    <property type="match status" value="1"/>
</dbReference>
<feature type="domain" description="Sigma-54 factor interaction" evidence="15">
    <location>
        <begin position="150"/>
        <end position="379"/>
    </location>
</feature>
<evidence type="ECO:0000256" key="11">
    <source>
        <dbReference type="ARBA" id="ARBA00029881"/>
    </source>
</evidence>
<feature type="compositionally biased region" description="Basic and acidic residues" evidence="14">
    <location>
        <begin position="434"/>
        <end position="449"/>
    </location>
</feature>
<keyword evidence="8" id="KW-0010">Activator</keyword>
<gene>
    <name evidence="17" type="ORF">ESB00_09575</name>
</gene>
<comment type="caution">
    <text evidence="17">The sequence shown here is derived from an EMBL/GenBank/DDBJ whole genome shotgun (WGS) entry which is preliminary data.</text>
</comment>
<dbReference type="GO" id="GO:0000160">
    <property type="term" value="P:phosphorelay signal transduction system"/>
    <property type="evidence" value="ECO:0007669"/>
    <property type="project" value="UniProtKB-KW"/>
</dbReference>
<sequence length="457" mass="49969">MSEAVSAPVPRILVIDDDTEVRYSLNRVLSSQRYEVQEAPSGEEGVAAVKKQAPDVVLLDNRMTGMSGLETLQHIRAANPKQLVIFMTAYGTAQTAIEAMKFGAFDYVVKPFDPPKLLALVESALRTQADNKSAAGYKPVINTEEHKEGIVGASPAMQQVFKIIGQFAASDASVMITGESGTGKELVARSLHRHSHRASKPYVAVNCAAIPENLIESELFGHERGSFTGATAQRLGKFEQCDGGTIFLDEIGDMTPTTQTKILRVLQEGDIQRVGGVDTIKVNVRVVAATNKDLEALVREKKFREDLYYRLNVVRVKLPPLRERTEDVVQIVDFFVQNLAKAKKVKARKVAPEAMALLTAYPWPGNVRELENVVYRSAVAATGDAILPKDLPDEVRDPKGAASVVSSGESLESLYDKLAKALRAQHPGEELAKLQEAMESRLPESEAKPAAKKRPKK</sequence>
<keyword evidence="3" id="KW-0547">Nucleotide-binding</keyword>
<dbReference type="SUPFAM" id="SSF52172">
    <property type="entry name" value="CheY-like"/>
    <property type="match status" value="1"/>
</dbReference>
<evidence type="ECO:0000256" key="2">
    <source>
        <dbReference type="ARBA" id="ARBA00022553"/>
    </source>
</evidence>
<keyword evidence="2 13" id="KW-0597">Phosphoprotein</keyword>
<proteinExistence type="predicted"/>
<dbReference type="SMART" id="SM00382">
    <property type="entry name" value="AAA"/>
    <property type="match status" value="1"/>
</dbReference>
<evidence type="ECO:0000256" key="13">
    <source>
        <dbReference type="PROSITE-ProRule" id="PRU00169"/>
    </source>
</evidence>
<dbReference type="OrthoDB" id="9802354at2"/>
<feature type="domain" description="Response regulatory" evidence="16">
    <location>
        <begin position="11"/>
        <end position="125"/>
    </location>
</feature>
<evidence type="ECO:0000256" key="8">
    <source>
        <dbReference type="ARBA" id="ARBA00023159"/>
    </source>
</evidence>
<dbReference type="EMBL" id="SDHX01000001">
    <property type="protein sequence ID" value="RXK56101.1"/>
    <property type="molecule type" value="Genomic_DNA"/>
</dbReference>
<dbReference type="GO" id="GO:0005524">
    <property type="term" value="F:ATP binding"/>
    <property type="evidence" value="ECO:0007669"/>
    <property type="project" value="UniProtKB-KW"/>
</dbReference>
<dbReference type="PROSITE" id="PS00675">
    <property type="entry name" value="SIGMA54_INTERACT_1"/>
    <property type="match status" value="1"/>
</dbReference>
<feature type="region of interest" description="Disordered" evidence="14">
    <location>
        <begin position="434"/>
        <end position="457"/>
    </location>
</feature>
<evidence type="ECO:0000256" key="14">
    <source>
        <dbReference type="SAM" id="MobiDB-lite"/>
    </source>
</evidence>
<dbReference type="Gene3D" id="3.40.50.2300">
    <property type="match status" value="1"/>
</dbReference>
<dbReference type="SUPFAM" id="SSF52540">
    <property type="entry name" value="P-loop containing nucleoside triphosphate hydrolases"/>
    <property type="match status" value="1"/>
</dbReference>
<dbReference type="Pfam" id="PF25601">
    <property type="entry name" value="AAA_lid_14"/>
    <property type="match status" value="1"/>
</dbReference>
<keyword evidence="9" id="KW-0804">Transcription</keyword>
<dbReference type="SMART" id="SM00448">
    <property type="entry name" value="REC"/>
    <property type="match status" value="1"/>
</dbReference>
<dbReference type="InterPro" id="IPR025944">
    <property type="entry name" value="Sigma_54_int_dom_CS"/>
</dbReference>
<evidence type="ECO:0000256" key="10">
    <source>
        <dbReference type="ARBA" id="ARBA00023231"/>
    </source>
</evidence>
<name>A0A4Q1CB28_9BACT</name>
<keyword evidence="5" id="KW-0902">Two-component regulatory system</keyword>
<evidence type="ECO:0000256" key="3">
    <source>
        <dbReference type="ARBA" id="ARBA00022741"/>
    </source>
</evidence>
<evidence type="ECO:0000256" key="12">
    <source>
        <dbReference type="ARBA" id="ARBA00031910"/>
    </source>
</evidence>
<evidence type="ECO:0000313" key="18">
    <source>
        <dbReference type="Proteomes" id="UP000290218"/>
    </source>
</evidence>
<dbReference type="CDD" id="cd00009">
    <property type="entry name" value="AAA"/>
    <property type="match status" value="1"/>
</dbReference>
<evidence type="ECO:0000256" key="9">
    <source>
        <dbReference type="ARBA" id="ARBA00023163"/>
    </source>
</evidence>
<dbReference type="GO" id="GO:0003677">
    <property type="term" value="F:DNA binding"/>
    <property type="evidence" value="ECO:0007669"/>
    <property type="project" value="UniProtKB-KW"/>
</dbReference>
<dbReference type="InterPro" id="IPR003593">
    <property type="entry name" value="AAA+_ATPase"/>
</dbReference>
<evidence type="ECO:0000256" key="6">
    <source>
        <dbReference type="ARBA" id="ARBA00023015"/>
    </source>
</evidence>
<organism evidence="17 18">
    <name type="scientific">Oleiharenicola lentus</name>
    <dbReference type="NCBI Taxonomy" id="2508720"/>
    <lineage>
        <taxon>Bacteria</taxon>
        <taxon>Pseudomonadati</taxon>
        <taxon>Verrucomicrobiota</taxon>
        <taxon>Opitutia</taxon>
        <taxon>Opitutales</taxon>
        <taxon>Opitutaceae</taxon>
        <taxon>Oleiharenicola</taxon>
    </lineage>
</organism>
<dbReference type="PROSITE" id="PS50045">
    <property type="entry name" value="SIGMA54_INTERACT_4"/>
    <property type="match status" value="1"/>
</dbReference>
<dbReference type="PANTHER" id="PTHR32071">
    <property type="entry name" value="TRANSCRIPTIONAL REGULATORY PROTEIN"/>
    <property type="match status" value="1"/>
</dbReference>
<accession>A0A4Q1CB28</accession>
<dbReference type="InterPro" id="IPR027417">
    <property type="entry name" value="P-loop_NTPase"/>
</dbReference>
<dbReference type="PROSITE" id="PS50110">
    <property type="entry name" value="RESPONSE_REGULATORY"/>
    <property type="match status" value="1"/>
</dbReference>
<dbReference type="InterPro" id="IPR025662">
    <property type="entry name" value="Sigma_54_int_dom_ATP-bd_1"/>
</dbReference>
<dbReference type="Proteomes" id="UP000290218">
    <property type="component" value="Unassembled WGS sequence"/>
</dbReference>
<dbReference type="Gene3D" id="3.40.50.300">
    <property type="entry name" value="P-loop containing nucleotide triphosphate hydrolases"/>
    <property type="match status" value="1"/>
</dbReference>
<dbReference type="RefSeq" id="WP_129047467.1">
    <property type="nucleotide sequence ID" value="NZ_SDHX01000001.1"/>
</dbReference>
<evidence type="ECO:0000256" key="7">
    <source>
        <dbReference type="ARBA" id="ARBA00023125"/>
    </source>
</evidence>
<protein>
    <recommendedName>
        <fullName evidence="1">DNA-binding transcriptional regulator NtrC</fullName>
    </recommendedName>
    <alternativeName>
        <fullName evidence="11">Nitrogen regulation protein NR(I)</fullName>
    </alternativeName>
    <alternativeName>
        <fullName evidence="12">Nitrogen regulator I</fullName>
    </alternativeName>
</protein>
<dbReference type="Pfam" id="PF00072">
    <property type="entry name" value="Response_reg"/>
    <property type="match status" value="1"/>
</dbReference>
<dbReference type="PROSITE" id="PS00688">
    <property type="entry name" value="SIGMA54_INTERACT_3"/>
    <property type="match status" value="1"/>
</dbReference>
<dbReference type="InterPro" id="IPR002078">
    <property type="entry name" value="Sigma_54_int"/>
</dbReference>
<keyword evidence="6" id="KW-0805">Transcription regulation</keyword>
<feature type="modified residue" description="4-aspartylphosphate" evidence="13">
    <location>
        <position position="60"/>
    </location>
</feature>
<evidence type="ECO:0000313" key="17">
    <source>
        <dbReference type="EMBL" id="RXK56101.1"/>
    </source>
</evidence>
<evidence type="ECO:0000256" key="1">
    <source>
        <dbReference type="ARBA" id="ARBA00019059"/>
    </source>
</evidence>
<dbReference type="AlphaFoldDB" id="A0A4Q1CB28"/>
<dbReference type="GO" id="GO:0006355">
    <property type="term" value="P:regulation of DNA-templated transcription"/>
    <property type="evidence" value="ECO:0007669"/>
    <property type="project" value="InterPro"/>
</dbReference>
<dbReference type="InterPro" id="IPR011006">
    <property type="entry name" value="CheY-like_superfamily"/>
</dbReference>
<keyword evidence="10" id="KW-0535">Nitrogen fixation</keyword>